<dbReference type="SUPFAM" id="SSF47413">
    <property type="entry name" value="lambda repressor-like DNA-binding domains"/>
    <property type="match status" value="1"/>
</dbReference>
<dbReference type="Pfam" id="PF01381">
    <property type="entry name" value="HTH_3"/>
    <property type="match status" value="1"/>
</dbReference>
<dbReference type="SUPFAM" id="SSF48452">
    <property type="entry name" value="TPR-like"/>
    <property type="match status" value="2"/>
</dbReference>
<dbReference type="AlphaFoldDB" id="A0A316D7M3"/>
<evidence type="ECO:0000313" key="5">
    <source>
        <dbReference type="Proteomes" id="UP000245634"/>
    </source>
</evidence>
<keyword evidence="1" id="KW-0238">DNA-binding</keyword>
<dbReference type="Gene3D" id="1.25.40.10">
    <property type="entry name" value="Tetratricopeptide repeat domain"/>
    <property type="match status" value="2"/>
</dbReference>
<dbReference type="Gene3D" id="1.10.260.40">
    <property type="entry name" value="lambda repressor-like DNA-binding domains"/>
    <property type="match status" value="1"/>
</dbReference>
<gene>
    <name evidence="4" type="ORF">C7459_11315</name>
</gene>
<dbReference type="GO" id="GO:0003700">
    <property type="term" value="F:DNA-binding transcription factor activity"/>
    <property type="evidence" value="ECO:0007669"/>
    <property type="project" value="TreeGrafter"/>
</dbReference>
<organism evidence="4 5">
    <name type="scientific">Tumebacillus permanentifrigoris</name>
    <dbReference type="NCBI Taxonomy" id="378543"/>
    <lineage>
        <taxon>Bacteria</taxon>
        <taxon>Bacillati</taxon>
        <taxon>Bacillota</taxon>
        <taxon>Bacilli</taxon>
        <taxon>Bacillales</taxon>
        <taxon>Alicyclobacillaceae</taxon>
        <taxon>Tumebacillus</taxon>
    </lineage>
</organism>
<dbReference type="RefSeq" id="WP_109690095.1">
    <property type="nucleotide sequence ID" value="NZ_QGGL01000013.1"/>
</dbReference>
<reference evidence="4 5" key="1">
    <citation type="submission" date="2018-05" db="EMBL/GenBank/DDBJ databases">
        <title>Genomic Encyclopedia of Type Strains, Phase IV (KMG-IV): sequencing the most valuable type-strain genomes for metagenomic binning, comparative biology and taxonomic classification.</title>
        <authorList>
            <person name="Goeker M."/>
        </authorList>
    </citation>
    <scope>NUCLEOTIDE SEQUENCE [LARGE SCALE GENOMIC DNA]</scope>
    <source>
        <strain evidence="4 5">DSM 18773</strain>
    </source>
</reference>
<dbReference type="InterPro" id="IPR011990">
    <property type="entry name" value="TPR-like_helical_dom_sf"/>
</dbReference>
<evidence type="ECO:0000256" key="2">
    <source>
        <dbReference type="SAM" id="MobiDB-lite"/>
    </source>
</evidence>
<dbReference type="InterPro" id="IPR010982">
    <property type="entry name" value="Lambda_DNA-bd_dom_sf"/>
</dbReference>
<dbReference type="PROSITE" id="PS50943">
    <property type="entry name" value="HTH_CROC1"/>
    <property type="match status" value="1"/>
</dbReference>
<protein>
    <submittedName>
        <fullName evidence="4">Helix-turn-helix protein</fullName>
    </submittedName>
</protein>
<dbReference type="InterPro" id="IPR019734">
    <property type="entry name" value="TPR_rpt"/>
</dbReference>
<evidence type="ECO:0000259" key="3">
    <source>
        <dbReference type="PROSITE" id="PS50943"/>
    </source>
</evidence>
<dbReference type="PANTHER" id="PTHR46797:SF1">
    <property type="entry name" value="METHYLPHOSPHONATE SYNTHASE"/>
    <property type="match status" value="1"/>
</dbReference>
<dbReference type="InterPro" id="IPR001387">
    <property type="entry name" value="Cro/C1-type_HTH"/>
</dbReference>
<dbReference type="OrthoDB" id="1150409at2"/>
<dbReference type="SMART" id="SM00530">
    <property type="entry name" value="HTH_XRE"/>
    <property type="match status" value="1"/>
</dbReference>
<keyword evidence="5" id="KW-1185">Reference proteome</keyword>
<accession>A0A316D7M3</accession>
<dbReference type="PANTHER" id="PTHR46797">
    <property type="entry name" value="HTH-TYPE TRANSCRIPTIONAL REGULATOR"/>
    <property type="match status" value="1"/>
</dbReference>
<feature type="domain" description="HTH cro/C1-type" evidence="3">
    <location>
        <begin position="12"/>
        <end position="66"/>
    </location>
</feature>
<sequence>MTHQQVSIGAKIKQHREAKGWNQKELAEKADVSPSTISGVENGRFTPSPDILQRLSTALGIPLQDAEEQRADLPVNTRLDLARIHLYRREYEQTMAVLTDIKQRAELLDSQRDEITLLEARALLLHADDRMPAMELLYALSHKLESAVQSDPIFTAAVQNTLGDGWSLNGDFVTASHHFKRGLEILTSLALPDHPLLGTLHQNLGVASRMLRHDADALAYTHQASELFSKYNTPRKVGEMFFALGETYKGLNLSKQSAEAYRKSLLFYEYADVRQVGVRSISDAAFFGGATPQQAIAFLQMELQVLSEHEKHLERAQVLARIAKLYLDLEDLPQAQATIAAAVDLSSSYEPCAERAYILLIYAKVLLEAGAYEQANDYAFQASDIYATLLYYHLDLKESLRVGKEAILRLRDSLTTT</sequence>
<dbReference type="Proteomes" id="UP000245634">
    <property type="component" value="Unassembled WGS sequence"/>
</dbReference>
<comment type="caution">
    <text evidence="4">The sequence shown here is derived from an EMBL/GenBank/DDBJ whole genome shotgun (WGS) entry which is preliminary data.</text>
</comment>
<dbReference type="CDD" id="cd00093">
    <property type="entry name" value="HTH_XRE"/>
    <property type="match status" value="1"/>
</dbReference>
<name>A0A316D7M3_9BACL</name>
<dbReference type="SMART" id="SM00028">
    <property type="entry name" value="TPR"/>
    <property type="match status" value="4"/>
</dbReference>
<proteinExistence type="predicted"/>
<dbReference type="GO" id="GO:0003677">
    <property type="term" value="F:DNA binding"/>
    <property type="evidence" value="ECO:0007669"/>
    <property type="project" value="UniProtKB-KW"/>
</dbReference>
<dbReference type="GO" id="GO:0005829">
    <property type="term" value="C:cytosol"/>
    <property type="evidence" value="ECO:0007669"/>
    <property type="project" value="TreeGrafter"/>
</dbReference>
<evidence type="ECO:0000256" key="1">
    <source>
        <dbReference type="ARBA" id="ARBA00023125"/>
    </source>
</evidence>
<dbReference type="EMBL" id="QGGL01000013">
    <property type="protein sequence ID" value="PWK09581.1"/>
    <property type="molecule type" value="Genomic_DNA"/>
</dbReference>
<evidence type="ECO:0000313" key="4">
    <source>
        <dbReference type="EMBL" id="PWK09581.1"/>
    </source>
</evidence>
<feature type="region of interest" description="Disordered" evidence="2">
    <location>
        <begin position="1"/>
        <end position="44"/>
    </location>
</feature>
<dbReference type="InterPro" id="IPR050807">
    <property type="entry name" value="TransReg_Diox_bact_type"/>
</dbReference>